<gene>
    <name evidence="2" type="ORF">C7M84_015852</name>
</gene>
<evidence type="ECO:0000259" key="1">
    <source>
        <dbReference type="PROSITE" id="PS51462"/>
    </source>
</evidence>
<dbReference type="EMBL" id="QCYY01000299">
    <property type="protein sequence ID" value="ROT85361.1"/>
    <property type="molecule type" value="Genomic_DNA"/>
</dbReference>
<dbReference type="STRING" id="6689.A0A423U9J0"/>
<evidence type="ECO:0000313" key="2">
    <source>
        <dbReference type="EMBL" id="ROT85361.1"/>
    </source>
</evidence>
<dbReference type="FunFam" id="3.90.79.10:FF:000021">
    <property type="entry name" value="ADP-ribose pyrophosphatase, mitochondrial isoform X1"/>
    <property type="match status" value="1"/>
</dbReference>
<accession>A0A423U9J0</accession>
<keyword evidence="3" id="KW-1185">Reference proteome</keyword>
<dbReference type="InterPro" id="IPR000086">
    <property type="entry name" value="NUDIX_hydrolase_dom"/>
</dbReference>
<dbReference type="SUPFAM" id="SSF55811">
    <property type="entry name" value="Nudix"/>
    <property type="match status" value="1"/>
</dbReference>
<sequence>MMHIKCRGGFYPRTDDKVPRSEVPDNKVSWTVPFPEYAPTEYTAPHILAGPAYADPNIGSDGFRPVWNAVDGSINRVSHEGVYEFDNGRPRNPHGRTGIRGRGALGRWGPNHAADPIVTRWKMDAGQKVIHDASKNPILQFVCIKRRDNGQWAIPGGMVDPGEKVSVTLQREFQEEALNFLEMTSEQKSKATEELKELFNGGEEIYSGYVDDPRNTDNAWMETVAYNFHDSKPNALLYKLQLHAGDDAQAVKWQDISHKLDLYASHRNFIETVAKKHGAHW</sequence>
<dbReference type="OrthoDB" id="9972248at2759"/>
<dbReference type="PROSITE" id="PS51462">
    <property type="entry name" value="NUDIX"/>
    <property type="match status" value="1"/>
</dbReference>
<reference evidence="2 3" key="1">
    <citation type="submission" date="2018-04" db="EMBL/GenBank/DDBJ databases">
        <authorList>
            <person name="Zhang X."/>
            <person name="Yuan J."/>
            <person name="Li F."/>
            <person name="Xiang J."/>
        </authorList>
    </citation>
    <scope>NUCLEOTIDE SEQUENCE [LARGE SCALE GENOMIC DNA]</scope>
    <source>
        <tissue evidence="2">Muscle</tissue>
    </source>
</reference>
<dbReference type="PANTHER" id="PTHR13030:SF8">
    <property type="entry name" value="ADP-RIBOSE PYROPHOSPHATASE, MITOCHONDRIAL"/>
    <property type="match status" value="1"/>
</dbReference>
<dbReference type="PANTHER" id="PTHR13030">
    <property type="entry name" value="NUDIX HYDROLASE"/>
    <property type="match status" value="1"/>
</dbReference>
<proteinExistence type="predicted"/>
<dbReference type="Pfam" id="PF25969">
    <property type="entry name" value="NUDT9_N"/>
    <property type="match status" value="1"/>
</dbReference>
<reference evidence="2 3" key="2">
    <citation type="submission" date="2019-01" db="EMBL/GenBank/DDBJ databases">
        <title>The decoding of complex shrimp genome reveals the adaptation for benthos swimmer, frequently molting mechanism and breeding impact on genome.</title>
        <authorList>
            <person name="Sun Y."/>
            <person name="Gao Y."/>
            <person name="Yu Y."/>
        </authorList>
    </citation>
    <scope>NUCLEOTIDE SEQUENCE [LARGE SCALE GENOMIC DNA]</scope>
    <source>
        <tissue evidence="2">Muscle</tissue>
    </source>
</reference>
<comment type="caution">
    <text evidence="2">The sequence shown here is derived from an EMBL/GenBank/DDBJ whole genome shotgun (WGS) entry which is preliminary data.</text>
</comment>
<dbReference type="InterPro" id="IPR039989">
    <property type="entry name" value="NUDT9"/>
</dbReference>
<dbReference type="AlphaFoldDB" id="A0A423U9J0"/>
<protein>
    <submittedName>
        <fullName evidence="2">Putative ADP-ribose pyrophosphatase, mitochondrial</fullName>
    </submittedName>
</protein>
<dbReference type="CDD" id="cd03670">
    <property type="entry name" value="NUDIX_ADPRase_Nudt9"/>
    <property type="match status" value="1"/>
</dbReference>
<dbReference type="Pfam" id="PF00293">
    <property type="entry name" value="NUDIX"/>
    <property type="match status" value="1"/>
</dbReference>
<feature type="domain" description="Nudix hydrolase" evidence="1">
    <location>
        <begin position="120"/>
        <end position="276"/>
    </location>
</feature>
<evidence type="ECO:0000313" key="3">
    <source>
        <dbReference type="Proteomes" id="UP000283509"/>
    </source>
</evidence>
<organism evidence="2 3">
    <name type="scientific">Penaeus vannamei</name>
    <name type="common">Whiteleg shrimp</name>
    <name type="synonym">Litopenaeus vannamei</name>
    <dbReference type="NCBI Taxonomy" id="6689"/>
    <lineage>
        <taxon>Eukaryota</taxon>
        <taxon>Metazoa</taxon>
        <taxon>Ecdysozoa</taxon>
        <taxon>Arthropoda</taxon>
        <taxon>Crustacea</taxon>
        <taxon>Multicrustacea</taxon>
        <taxon>Malacostraca</taxon>
        <taxon>Eumalacostraca</taxon>
        <taxon>Eucarida</taxon>
        <taxon>Decapoda</taxon>
        <taxon>Dendrobranchiata</taxon>
        <taxon>Penaeoidea</taxon>
        <taxon>Penaeidae</taxon>
        <taxon>Penaeus</taxon>
    </lineage>
</organism>
<dbReference type="Proteomes" id="UP000283509">
    <property type="component" value="Unassembled WGS sequence"/>
</dbReference>
<name>A0A423U9J0_PENVA</name>
<dbReference type="GO" id="GO:0047631">
    <property type="term" value="F:ADP-ribose diphosphatase activity"/>
    <property type="evidence" value="ECO:0007669"/>
    <property type="project" value="InterPro"/>
</dbReference>
<dbReference type="InterPro" id="IPR015797">
    <property type="entry name" value="NUDIX_hydrolase-like_dom_sf"/>
</dbReference>
<dbReference type="Gene3D" id="3.90.79.10">
    <property type="entry name" value="Nucleoside Triphosphate Pyrophosphohydrolase"/>
    <property type="match status" value="1"/>
</dbReference>